<reference evidence="1 2" key="1">
    <citation type="journal article" date="2021" name="BMC Biol.">
        <title>Horizontally acquired antibacterial genes associated with adaptive radiation of ladybird beetles.</title>
        <authorList>
            <person name="Li H.S."/>
            <person name="Tang X.F."/>
            <person name="Huang Y.H."/>
            <person name="Xu Z.Y."/>
            <person name="Chen M.L."/>
            <person name="Du X.Y."/>
            <person name="Qiu B.Y."/>
            <person name="Chen P.T."/>
            <person name="Zhang W."/>
            <person name="Slipinski A."/>
            <person name="Escalona H.E."/>
            <person name="Waterhouse R.M."/>
            <person name="Zwick A."/>
            <person name="Pang H."/>
        </authorList>
    </citation>
    <scope>NUCLEOTIDE SEQUENCE [LARGE SCALE GENOMIC DNA]</scope>
    <source>
        <strain evidence="1">SYSU2018</strain>
    </source>
</reference>
<comment type="caution">
    <text evidence="1">The sequence shown here is derived from an EMBL/GenBank/DDBJ whole genome shotgun (WGS) entry which is preliminary data.</text>
</comment>
<evidence type="ECO:0000313" key="2">
    <source>
        <dbReference type="Proteomes" id="UP001516400"/>
    </source>
</evidence>
<organism evidence="1 2">
    <name type="scientific">Cryptolaemus montrouzieri</name>
    <dbReference type="NCBI Taxonomy" id="559131"/>
    <lineage>
        <taxon>Eukaryota</taxon>
        <taxon>Metazoa</taxon>
        <taxon>Ecdysozoa</taxon>
        <taxon>Arthropoda</taxon>
        <taxon>Hexapoda</taxon>
        <taxon>Insecta</taxon>
        <taxon>Pterygota</taxon>
        <taxon>Neoptera</taxon>
        <taxon>Endopterygota</taxon>
        <taxon>Coleoptera</taxon>
        <taxon>Polyphaga</taxon>
        <taxon>Cucujiformia</taxon>
        <taxon>Coccinelloidea</taxon>
        <taxon>Coccinellidae</taxon>
        <taxon>Scymninae</taxon>
        <taxon>Scymnini</taxon>
        <taxon>Cryptolaemus</taxon>
    </lineage>
</organism>
<dbReference type="Proteomes" id="UP001516400">
    <property type="component" value="Unassembled WGS sequence"/>
</dbReference>
<dbReference type="EMBL" id="JABFTP020000021">
    <property type="protein sequence ID" value="KAL3270127.1"/>
    <property type="molecule type" value="Genomic_DNA"/>
</dbReference>
<keyword evidence="2" id="KW-1185">Reference proteome</keyword>
<protein>
    <submittedName>
        <fullName evidence="1">Uncharacterized protein</fullName>
    </submittedName>
</protein>
<sequence>MEQKAFVCSKCASRIKLRSYSLSTSTNESSEDQPMITKHFNQLMKRMSDNFASLNTSYKDLTNNVAEIKTFQTALATEMMSCRALLDQHSISITDHQAQIDSNKSRLDQLG</sequence>
<evidence type="ECO:0000313" key="1">
    <source>
        <dbReference type="EMBL" id="KAL3270127.1"/>
    </source>
</evidence>
<proteinExistence type="predicted"/>
<accession>A0ABD2MVF4</accession>
<name>A0ABD2MVF4_9CUCU</name>
<gene>
    <name evidence="1" type="ORF">HHI36_009185</name>
</gene>
<dbReference type="AlphaFoldDB" id="A0ABD2MVF4"/>